<accession>A0A0P1LUT3</accession>
<feature type="transmembrane region" description="Helical" evidence="6">
    <location>
        <begin position="213"/>
        <end position="231"/>
    </location>
</feature>
<dbReference type="Gene3D" id="1.20.1250.20">
    <property type="entry name" value="MFS general substrate transporter like domains"/>
    <property type="match status" value="2"/>
</dbReference>
<feature type="transmembrane region" description="Helical" evidence="6">
    <location>
        <begin position="335"/>
        <end position="356"/>
    </location>
</feature>
<sequence length="391" mass="42862">MQSKIEVRKAFKVVIFLGLVSLFADITYEGARGVIGPFLFTLGASATIVGLVSGLGELIGYGFRLISGYVADKTKRYWAITIVGYFINLIAVPLLAFAGSWEIASVLIVAERFGKAIRTPARDTILSYASSSIGYGKGFGLHEAIDQIGAIVGPLLVAGVIYSSKSYSLAFLSLGIPAVLSLLMLFITMASYPDSKTLETRSTSLSNDKLDKTFYLYLLFIMLTVCGYPHFQIISYHFKKIQIVSDEVISTLFAVAMAVDAVVGLIIGSLFDKFRLRILFLVPFFVIPISIFAFVWESLITVVISVVLWGIVMGFHETVMKSAIAVIVPMEKRGLAYGIFHSLFGVAWFVGGLAIGRLYEISIFYLIVFSVGLQALSLICFVWLKRAGKIF</sequence>
<dbReference type="PROSITE" id="PS50850">
    <property type="entry name" value="MFS"/>
    <property type="match status" value="1"/>
</dbReference>
<dbReference type="GO" id="GO:0022857">
    <property type="term" value="F:transmembrane transporter activity"/>
    <property type="evidence" value="ECO:0007669"/>
    <property type="project" value="InterPro"/>
</dbReference>
<accession>A0A0P1MN81</accession>
<dbReference type="PANTHER" id="PTHR42688">
    <property type="entry name" value="CONSERVED PROTEIN"/>
    <property type="match status" value="1"/>
</dbReference>
<comment type="subcellular location">
    <subcellularLocation>
        <location evidence="1">Cell membrane</location>
        <topology evidence="1">Multi-pass membrane protein</topology>
    </subcellularLocation>
</comment>
<keyword evidence="4 6" id="KW-1133">Transmembrane helix</keyword>
<dbReference type="Pfam" id="PF07690">
    <property type="entry name" value="MFS_1"/>
    <property type="match status" value="2"/>
</dbReference>
<reference evidence="8 9" key="1">
    <citation type="submission" date="2015-11" db="EMBL/GenBank/DDBJ databases">
        <authorList>
            <person name="Zhang Y."/>
            <person name="Guo Z."/>
        </authorList>
    </citation>
    <scope>NUCLEOTIDE SEQUENCE [LARGE SCALE GENOMIC DNA]</scope>
    <source>
        <strain evidence="8">JGI-4</strain>
    </source>
</reference>
<feature type="transmembrane region" description="Helical" evidence="6">
    <location>
        <begin position="77"/>
        <end position="98"/>
    </location>
</feature>
<feature type="transmembrane region" description="Helical" evidence="6">
    <location>
        <begin position="302"/>
        <end position="328"/>
    </location>
</feature>
<evidence type="ECO:0000256" key="5">
    <source>
        <dbReference type="ARBA" id="ARBA00023136"/>
    </source>
</evidence>
<feature type="domain" description="Major facilitator superfamily (MFS) profile" evidence="7">
    <location>
        <begin position="11"/>
        <end position="389"/>
    </location>
</feature>
<keyword evidence="3 6" id="KW-0812">Transmembrane</keyword>
<feature type="transmembrane region" description="Helical" evidence="6">
    <location>
        <begin position="251"/>
        <end position="271"/>
    </location>
</feature>
<feature type="transmembrane region" description="Helical" evidence="6">
    <location>
        <begin position="169"/>
        <end position="192"/>
    </location>
</feature>
<accession>A0A0P1LRM0</accession>
<organism evidence="8 9">
    <name type="scientific">Candidatus Kryptonium thompsonii</name>
    <dbReference type="NCBI Taxonomy" id="1633631"/>
    <lineage>
        <taxon>Bacteria</taxon>
        <taxon>Pseudomonadati</taxon>
        <taxon>Candidatus Kryptoniota</taxon>
        <taxon>Candidatus Kryptonium</taxon>
    </lineage>
</organism>
<dbReference type="RefSeq" id="WP_047134304.1">
    <property type="nucleotide sequence ID" value="NZ_CZVJ01000064.1"/>
</dbReference>
<accession>A0A0P1P7F6</accession>
<dbReference type="InterPro" id="IPR020846">
    <property type="entry name" value="MFS_dom"/>
</dbReference>
<evidence type="ECO:0000313" key="8">
    <source>
        <dbReference type="EMBL" id="CUU07194.1"/>
    </source>
</evidence>
<dbReference type="SUPFAM" id="SSF103473">
    <property type="entry name" value="MFS general substrate transporter"/>
    <property type="match status" value="1"/>
</dbReference>
<dbReference type="Proteomes" id="UP000182011">
    <property type="component" value="Unassembled WGS sequence"/>
</dbReference>
<dbReference type="InterPro" id="IPR011701">
    <property type="entry name" value="MFS"/>
</dbReference>
<evidence type="ECO:0000256" key="3">
    <source>
        <dbReference type="ARBA" id="ARBA00022692"/>
    </source>
</evidence>
<evidence type="ECO:0000313" key="9">
    <source>
        <dbReference type="Proteomes" id="UP000182011"/>
    </source>
</evidence>
<dbReference type="EMBL" id="FAOP01000006">
    <property type="protein sequence ID" value="CUU07194.1"/>
    <property type="molecule type" value="Genomic_DNA"/>
</dbReference>
<dbReference type="AlphaFoldDB" id="A0A0P1LRM0"/>
<dbReference type="GO" id="GO:0005886">
    <property type="term" value="C:plasma membrane"/>
    <property type="evidence" value="ECO:0007669"/>
    <property type="project" value="UniProtKB-SubCell"/>
</dbReference>
<accession>A0A0P1MXR8</accession>
<dbReference type="CDD" id="cd17370">
    <property type="entry name" value="MFS_MJ1317_like"/>
    <property type="match status" value="1"/>
</dbReference>
<dbReference type="InterPro" id="IPR052425">
    <property type="entry name" value="Uncharacterized_MFS-type"/>
</dbReference>
<evidence type="ECO:0000256" key="6">
    <source>
        <dbReference type="SAM" id="Phobius"/>
    </source>
</evidence>
<name>A0A0P1LRM0_9BACT</name>
<proteinExistence type="predicted"/>
<gene>
    <name evidence="8" type="ORF">JGI4_01737</name>
</gene>
<evidence type="ECO:0000259" key="7">
    <source>
        <dbReference type="PROSITE" id="PS50850"/>
    </source>
</evidence>
<dbReference type="PANTHER" id="PTHR42688:SF1">
    <property type="entry name" value="BLR5212 PROTEIN"/>
    <property type="match status" value="1"/>
</dbReference>
<keyword evidence="5 6" id="KW-0472">Membrane</keyword>
<protein>
    <submittedName>
        <fullName evidence="8">Major Facilitator Superfamily protein</fullName>
    </submittedName>
</protein>
<feature type="transmembrane region" description="Helical" evidence="6">
    <location>
        <begin position="362"/>
        <end position="384"/>
    </location>
</feature>
<dbReference type="InterPro" id="IPR036259">
    <property type="entry name" value="MFS_trans_sf"/>
</dbReference>
<evidence type="ECO:0000256" key="1">
    <source>
        <dbReference type="ARBA" id="ARBA00004651"/>
    </source>
</evidence>
<evidence type="ECO:0000256" key="2">
    <source>
        <dbReference type="ARBA" id="ARBA00022475"/>
    </source>
</evidence>
<feature type="transmembrane region" description="Helical" evidence="6">
    <location>
        <begin position="34"/>
        <end position="56"/>
    </location>
</feature>
<dbReference type="STRING" id="1633631.GCA_001442925_01732"/>
<accession>A0A0S4N7S9</accession>
<evidence type="ECO:0000256" key="4">
    <source>
        <dbReference type="ARBA" id="ARBA00022989"/>
    </source>
</evidence>
<accession>A0A0P1MBZ9</accession>
<keyword evidence="2" id="KW-1003">Cell membrane</keyword>